<reference evidence="3" key="1">
    <citation type="submission" date="2017-01" db="EMBL/GenBank/DDBJ databases">
        <authorList>
            <person name="Varghese N."/>
            <person name="Submissions S."/>
        </authorList>
    </citation>
    <scope>NUCLEOTIDE SEQUENCE [LARGE SCALE GENOMIC DNA]</scope>
    <source>
        <strain evidence="3">DSM 19945</strain>
    </source>
</reference>
<organism evidence="2 3">
    <name type="scientific">Rhodobacter aestuarii</name>
    <dbReference type="NCBI Taxonomy" id="453582"/>
    <lineage>
        <taxon>Bacteria</taxon>
        <taxon>Pseudomonadati</taxon>
        <taxon>Pseudomonadota</taxon>
        <taxon>Alphaproteobacteria</taxon>
        <taxon>Rhodobacterales</taxon>
        <taxon>Rhodobacter group</taxon>
        <taxon>Rhodobacter</taxon>
    </lineage>
</organism>
<dbReference type="Proteomes" id="UP000186221">
    <property type="component" value="Unassembled WGS sequence"/>
</dbReference>
<dbReference type="STRING" id="453582.SAMN05421580_10361"/>
<feature type="compositionally biased region" description="Basic and acidic residues" evidence="1">
    <location>
        <begin position="439"/>
        <end position="460"/>
    </location>
</feature>
<dbReference type="Gene3D" id="3.40.50.300">
    <property type="entry name" value="P-loop containing nucleotide triphosphate hydrolases"/>
    <property type="match status" value="1"/>
</dbReference>
<dbReference type="AlphaFoldDB" id="A0A1N7KUW9"/>
<dbReference type="InterPro" id="IPR027417">
    <property type="entry name" value="P-loop_NTPase"/>
</dbReference>
<feature type="region of interest" description="Disordered" evidence="1">
    <location>
        <begin position="439"/>
        <end position="466"/>
    </location>
</feature>
<name>A0A1N7KUW9_9RHOB</name>
<evidence type="ECO:0000313" key="2">
    <source>
        <dbReference type="EMBL" id="SIS65399.1"/>
    </source>
</evidence>
<dbReference type="SUPFAM" id="SSF52540">
    <property type="entry name" value="P-loop containing nucleoside triphosphate hydrolases"/>
    <property type="match status" value="1"/>
</dbReference>
<evidence type="ECO:0000256" key="1">
    <source>
        <dbReference type="SAM" id="MobiDB-lite"/>
    </source>
</evidence>
<protein>
    <recommendedName>
        <fullName evidence="4">NACHT domain-containing protein</fullName>
    </recommendedName>
</protein>
<evidence type="ECO:0000313" key="3">
    <source>
        <dbReference type="Proteomes" id="UP000186221"/>
    </source>
</evidence>
<proteinExistence type="predicted"/>
<accession>A0A1N7KUW9</accession>
<keyword evidence="3" id="KW-1185">Reference proteome</keyword>
<gene>
    <name evidence="2" type="ORF">SAMN05421580_10361</name>
</gene>
<sequence length="733" mass="82711">MTIKFIPPERHRDYIGALTAVLSAAAGVYTLNPFSTSAQASNIWKAFKGVETATPENLAWVWLNATITLAANEFLAFIARENELMLQARDGAVEAFLKAAIPEEITAEFNDGALRSPVTHEAFQPARKAIIAFVLALTRITLFDEETSQKERYQREFDRHLNRASAYVFSAHYDRLKPLETAVTGPATEAMRREAAWARHYDWIHRKVDTEPVFSPDGTVTTPLKPLYLRPRAYWHELLREDDEAGDKSRYRAHLGDLHQTLEDWLATDDAKGMNTLRLIAGGPGSGKSSFAKVFASESILRERYRVIFVELQHMRSMTGELLSDLTSYLKRRPPSKVTEGTPGLPDNALQWASDENRPLLLIFDGLDELSFVGDHAAELTRKFILSVRQMLITQNAEGTWLRALVLGRNAAIQSGMREADIPMHLLLNVAPIRKLTQDDLKPPRYSSPDERRDKCEFPDLSRLPSNLTRDQRPAYWLNWAKAQGEIAPTPKAVTDESLSDLNVEPLLLHLLILSDYCGEQWKEAAENRNLVYEDILAKVYRRNAEKPNNPRAWSEDQFFHLMEALGIAAWRGNGRAGTEATFDAVCKRHARHLFKGASGPQVPDMDSVILQTHARPIDGPDAGFEFIHKSFGEYLVARGLVTAAIRLHKRWTSEANEEEESYFALIWAELVRDAALTAAALGATSKPWNTQRSNGWIGSTTVACLNQLGTSRRQKQRPISTKLWKLKPWPRN</sequence>
<dbReference type="EMBL" id="FTOG01000003">
    <property type="protein sequence ID" value="SIS65399.1"/>
    <property type="molecule type" value="Genomic_DNA"/>
</dbReference>
<evidence type="ECO:0008006" key="4">
    <source>
        <dbReference type="Google" id="ProtNLM"/>
    </source>
</evidence>